<keyword evidence="2" id="KW-0808">Transferase</keyword>
<gene>
    <name evidence="2" type="ORF">NSU_1266</name>
</gene>
<keyword evidence="3" id="KW-1185">Reference proteome</keyword>
<proteinExistence type="predicted"/>
<sequence length="390" mass="42603">MKFSPNLGDGLLSECLEQALIDNGADTDTWSVDLAARTAYGDGAQARALQMRVLGSFPDPVRKLAVRAPLAIQGRRSWMPHYLQSLDGAQCAIIGGGNLIADLDLNFPTKLSLALTAAAWCKLPVFIYGCGVSSHWSRQGRSLLRNAVRRGNIRRVWVRDERSRRIWNDLIGRDTALEADTVRDPGLLASQRYDIRPNPFARSEPVIGLNLTSPLAVRYHAGNAPGEAALTQWYIALARSLLDRGYRLSVFSNGSPEDREFTRSLHLPLMRLDKLGHISFPVVDTPAELTRLIASCAGIVAFRMHAIIAAFSCGVPFLALSWDPKLESFVHSVNRADWLCAPVLTSSTEAGDQLARAIAQGIAPGERAKVADQTRQGVALLMDEISRAIG</sequence>
<dbReference type="AlphaFoldDB" id="G6EA95"/>
<feature type="domain" description="Polysaccharide pyruvyl transferase" evidence="1">
    <location>
        <begin position="6"/>
        <end position="324"/>
    </location>
</feature>
<dbReference type="STRING" id="1088721.JI59_13765"/>
<protein>
    <submittedName>
        <fullName evidence="2">Polysaccharide pyruvyl transferase</fullName>
    </submittedName>
</protein>
<accession>G6EA95</accession>
<dbReference type="InterPro" id="IPR007345">
    <property type="entry name" value="Polysacch_pyruvyl_Trfase"/>
</dbReference>
<dbReference type="Proteomes" id="UP000004030">
    <property type="component" value="Unassembled WGS sequence"/>
</dbReference>
<dbReference type="PANTHER" id="PTHR36836">
    <property type="entry name" value="COLANIC ACID BIOSYNTHESIS PROTEIN WCAK"/>
    <property type="match status" value="1"/>
</dbReference>
<dbReference type="KEGG" id="npn:JI59_13765"/>
<evidence type="ECO:0000313" key="3">
    <source>
        <dbReference type="Proteomes" id="UP000004030"/>
    </source>
</evidence>
<dbReference type="EMBL" id="AGFM01000016">
    <property type="protein sequence ID" value="EHJ61757.1"/>
    <property type="molecule type" value="Genomic_DNA"/>
</dbReference>
<reference evidence="2 3" key="1">
    <citation type="journal article" date="2012" name="J. Bacteriol.">
        <title>Genome sequence of benzo(a)pyrene-degrading bacterium Novosphingobium pentaromativorans US6-1.</title>
        <authorList>
            <person name="Luo Y.R."/>
            <person name="Kang S.G."/>
            <person name="Kim S.J."/>
            <person name="Kim M.R."/>
            <person name="Li N."/>
            <person name="Lee J.H."/>
            <person name="Kwon K.K."/>
        </authorList>
    </citation>
    <scope>NUCLEOTIDE SEQUENCE [LARGE SCALE GENOMIC DNA]</scope>
    <source>
        <strain evidence="2 3">US6-1</strain>
    </source>
</reference>
<name>G6EA95_9SPHN</name>
<dbReference type="PANTHER" id="PTHR36836:SF1">
    <property type="entry name" value="COLANIC ACID BIOSYNTHESIS PROTEIN WCAK"/>
    <property type="match status" value="1"/>
</dbReference>
<dbReference type="Pfam" id="PF04230">
    <property type="entry name" value="PS_pyruv_trans"/>
    <property type="match status" value="1"/>
</dbReference>
<dbReference type="eggNOG" id="COG2327">
    <property type="taxonomic scope" value="Bacteria"/>
</dbReference>
<evidence type="ECO:0000259" key="1">
    <source>
        <dbReference type="Pfam" id="PF04230"/>
    </source>
</evidence>
<dbReference type="PATRIC" id="fig|1088721.3.peg.1250"/>
<comment type="caution">
    <text evidence="2">The sequence shown here is derived from an EMBL/GenBank/DDBJ whole genome shotgun (WGS) entry which is preliminary data.</text>
</comment>
<organism evidence="2 3">
    <name type="scientific">Novosphingobium pentaromativorans US6-1</name>
    <dbReference type="NCBI Taxonomy" id="1088721"/>
    <lineage>
        <taxon>Bacteria</taxon>
        <taxon>Pseudomonadati</taxon>
        <taxon>Pseudomonadota</taxon>
        <taxon>Alphaproteobacteria</taxon>
        <taxon>Sphingomonadales</taxon>
        <taxon>Sphingomonadaceae</taxon>
        <taxon>Novosphingobium</taxon>
    </lineage>
</organism>
<evidence type="ECO:0000313" key="2">
    <source>
        <dbReference type="EMBL" id="EHJ61757.1"/>
    </source>
</evidence>
<dbReference type="GO" id="GO:0016740">
    <property type="term" value="F:transferase activity"/>
    <property type="evidence" value="ECO:0007669"/>
    <property type="project" value="UniProtKB-KW"/>
</dbReference>